<evidence type="ECO:0000313" key="5">
    <source>
        <dbReference type="EMBL" id="MBW0537795.1"/>
    </source>
</evidence>
<keyword evidence="2" id="KW-0863">Zinc-finger</keyword>
<proteinExistence type="predicted"/>
<dbReference type="Proteomes" id="UP000765509">
    <property type="component" value="Unassembled WGS sequence"/>
</dbReference>
<dbReference type="Pfam" id="PF13976">
    <property type="entry name" value="gag_pre-integrs"/>
    <property type="match status" value="1"/>
</dbReference>
<evidence type="ECO:0000256" key="1">
    <source>
        <dbReference type="ARBA" id="ARBA00022664"/>
    </source>
</evidence>
<feature type="domain" description="CCHC-type" evidence="4">
    <location>
        <begin position="93"/>
        <end position="107"/>
    </location>
</feature>
<dbReference type="InterPro" id="IPR001878">
    <property type="entry name" value="Znf_CCHC"/>
</dbReference>
<accession>A0A9Q3FAW4</accession>
<dbReference type="OrthoDB" id="2518128at2759"/>
<keyword evidence="1" id="KW-0507">mRNA processing</keyword>
<dbReference type="GO" id="GO:0006397">
    <property type="term" value="P:mRNA processing"/>
    <property type="evidence" value="ECO:0007669"/>
    <property type="project" value="UniProtKB-KW"/>
</dbReference>
<protein>
    <recommendedName>
        <fullName evidence="4">CCHC-type domain-containing protein</fullName>
    </recommendedName>
</protein>
<feature type="region of interest" description="Disordered" evidence="3">
    <location>
        <begin position="44"/>
        <end position="68"/>
    </location>
</feature>
<feature type="compositionally biased region" description="Polar residues" evidence="3">
    <location>
        <begin position="54"/>
        <end position="64"/>
    </location>
</feature>
<dbReference type="SUPFAM" id="SSF57756">
    <property type="entry name" value="Retrovirus zinc finger-like domains"/>
    <property type="match status" value="1"/>
</dbReference>
<keyword evidence="6" id="KW-1185">Reference proteome</keyword>
<reference evidence="5" key="1">
    <citation type="submission" date="2021-03" db="EMBL/GenBank/DDBJ databases">
        <title>Draft genome sequence of rust myrtle Austropuccinia psidii MF-1, a brazilian biotype.</title>
        <authorList>
            <person name="Quecine M.C."/>
            <person name="Pachon D.M.R."/>
            <person name="Bonatelli M.L."/>
            <person name="Correr F.H."/>
            <person name="Franceschini L.M."/>
            <person name="Leite T.F."/>
            <person name="Margarido G.R.A."/>
            <person name="Almeida C.A."/>
            <person name="Ferrarezi J.A."/>
            <person name="Labate C.A."/>
        </authorList>
    </citation>
    <scope>NUCLEOTIDE SEQUENCE</scope>
    <source>
        <strain evidence="5">MF-1</strain>
    </source>
</reference>
<dbReference type="InterPro" id="IPR025724">
    <property type="entry name" value="GAG-pre-integrase_dom"/>
</dbReference>
<name>A0A9Q3FAW4_9BASI</name>
<evidence type="ECO:0000313" key="6">
    <source>
        <dbReference type="Proteomes" id="UP000765509"/>
    </source>
</evidence>
<dbReference type="Pfam" id="PF00098">
    <property type="entry name" value="zf-CCHC"/>
    <property type="match status" value="1"/>
</dbReference>
<evidence type="ECO:0000259" key="4">
    <source>
        <dbReference type="PROSITE" id="PS50158"/>
    </source>
</evidence>
<dbReference type="AlphaFoldDB" id="A0A9Q3FAW4"/>
<sequence length="276" mass="30148">MAASPSLNISFEDILDIVQQMSGNNSDTQDEDLIQISKLEANKLSKNPKKAQPGSHQAPSTPMGSQRPPHYASVLANCSEEWKRKCLTHQHPCFYCGEADHWAPDCPACLKAARAWASTSSTQRHSNIASIGVVPFLENDEALLDSGDTHSVVGDISLFANVTSTDMKLSVALSHQFNVDAIGDVQLNTIVVGANAISELSAAPHINYSTRPTSIKSDDLSMLWHRRLGHLSIRSIKQLMQFNATDGFDHLLLNDIKLCHPCSIAKAEHRPFSLPS</sequence>
<keyword evidence="2" id="KW-0479">Metal-binding</keyword>
<dbReference type="PROSITE" id="PS50158">
    <property type="entry name" value="ZF_CCHC"/>
    <property type="match status" value="1"/>
</dbReference>
<dbReference type="EMBL" id="AVOT02042390">
    <property type="protein sequence ID" value="MBW0537795.1"/>
    <property type="molecule type" value="Genomic_DNA"/>
</dbReference>
<dbReference type="InterPro" id="IPR036875">
    <property type="entry name" value="Znf_CCHC_sf"/>
</dbReference>
<dbReference type="GO" id="GO:0003676">
    <property type="term" value="F:nucleic acid binding"/>
    <property type="evidence" value="ECO:0007669"/>
    <property type="project" value="InterPro"/>
</dbReference>
<dbReference type="SMART" id="SM00343">
    <property type="entry name" value="ZnF_C2HC"/>
    <property type="match status" value="1"/>
</dbReference>
<gene>
    <name evidence="5" type="ORF">O181_077510</name>
</gene>
<evidence type="ECO:0000256" key="3">
    <source>
        <dbReference type="SAM" id="MobiDB-lite"/>
    </source>
</evidence>
<dbReference type="GO" id="GO:0008270">
    <property type="term" value="F:zinc ion binding"/>
    <property type="evidence" value="ECO:0007669"/>
    <property type="project" value="UniProtKB-KW"/>
</dbReference>
<keyword evidence="2" id="KW-0862">Zinc</keyword>
<comment type="caution">
    <text evidence="5">The sequence shown here is derived from an EMBL/GenBank/DDBJ whole genome shotgun (WGS) entry which is preliminary data.</text>
</comment>
<organism evidence="5 6">
    <name type="scientific">Austropuccinia psidii MF-1</name>
    <dbReference type="NCBI Taxonomy" id="1389203"/>
    <lineage>
        <taxon>Eukaryota</taxon>
        <taxon>Fungi</taxon>
        <taxon>Dikarya</taxon>
        <taxon>Basidiomycota</taxon>
        <taxon>Pucciniomycotina</taxon>
        <taxon>Pucciniomycetes</taxon>
        <taxon>Pucciniales</taxon>
        <taxon>Sphaerophragmiaceae</taxon>
        <taxon>Austropuccinia</taxon>
    </lineage>
</organism>
<evidence type="ECO:0000256" key="2">
    <source>
        <dbReference type="PROSITE-ProRule" id="PRU00047"/>
    </source>
</evidence>